<reference evidence="2 3" key="1">
    <citation type="journal article" date="2013" name="ISME J.">
        <title>Comparative genomics of pathogenic lineages of Vibrio nigripulchritudo identifies virulence-associated traits.</title>
        <authorList>
            <person name="Goudenege D."/>
            <person name="Labreuche Y."/>
            <person name="Krin E."/>
            <person name="Ansquer D."/>
            <person name="Mangenot S."/>
            <person name="Calteau A."/>
            <person name="Medigue C."/>
            <person name="Mazel D."/>
            <person name="Polz M.F."/>
            <person name="Le Roux F."/>
        </authorList>
    </citation>
    <scope>NUCLEOTIDE SEQUENCE [LARGE SCALE GENOMIC DNA]</scope>
    <source>
        <strain evidence="2 3">SOn1</strain>
    </source>
</reference>
<comment type="caution">
    <text evidence="2">The sequence shown here is derived from an EMBL/GenBank/DDBJ whole genome shotgun (WGS) entry which is preliminary data.</text>
</comment>
<dbReference type="EMBL" id="CAOF01000070">
    <property type="protein sequence ID" value="CCO45930.1"/>
    <property type="molecule type" value="Genomic_DNA"/>
</dbReference>
<dbReference type="RefSeq" id="WP_022611234.1">
    <property type="nucleotide sequence ID" value="NZ_LK391965.1"/>
</dbReference>
<gene>
    <name evidence="2" type="ORF">VIBNISOn1_1610052</name>
</gene>
<feature type="transmembrane region" description="Helical" evidence="1">
    <location>
        <begin position="935"/>
        <end position="957"/>
    </location>
</feature>
<evidence type="ECO:0000313" key="2">
    <source>
        <dbReference type="EMBL" id="CCO45930.1"/>
    </source>
</evidence>
<evidence type="ECO:0000256" key="1">
    <source>
        <dbReference type="SAM" id="Phobius"/>
    </source>
</evidence>
<dbReference type="Proteomes" id="UP000018211">
    <property type="component" value="Unassembled WGS sequence"/>
</dbReference>
<keyword evidence="1" id="KW-1133">Transmembrane helix</keyword>
<accession>A0AAV2VMQ4</accession>
<name>A0AAV2VMQ4_9VIBR</name>
<evidence type="ECO:0000313" key="3">
    <source>
        <dbReference type="Proteomes" id="UP000018211"/>
    </source>
</evidence>
<proteinExistence type="predicted"/>
<sequence length="1176" mass="133430">MAEIYNTDVSVLKGLNYQQIENIDLIFDGNTIKIPKRIDASTKEREEVAELNNDKLIASVCEKPKYSDSLFIPQHPETGKMMYILLTCEGKEAILEDSKKCFSSIQGTREEILKGLAKLGVLDPFLSLSHEAFLKKGDVFNLRDAISTKMSLVKNVSESKFWFPQHDNQSIGLVDITEKIEKIENRYKNRVSYLNRKYKNKSNITYGDYWKLSPSGLHHQLDIALKNRNKRLVDLQNDLIEELDKAISNLKELAVRNARKTKIEESNSVYAFSDRGYFTTDRQSESDKALVKLVELRKSEGISDHLSSENLKLNSKITCIKEVVKFYDYWKEKSHPIIMNAKGNISISYLLSIKKAGKYRHVLEKIHRLNQAGYKVKEQCLNRDELLGGHDIVEDFRDFIEENKYSIIDIQKKLSNINFYELGYYPSYIINLLILKEVATRIDDFTKLVDGNEDYANYVRILIEFSELASKRSEDLKRKAEEEIYNHYLFYSPPVSYGSSDVPQSDNIEIIWDEREWRPEDLTNNIFSSSGVNKLSIVECALSSEPDNIIYIRSNNPVINTDISVNKKYGEIYTFNPDSVVTGDGQISRIPSDLINKIRSNQELKLHEWKGLENDQYIGPKNLSENIVFQWGKKDAKVFGARTRVETNGEAQFLRFISEGTIGVTNEMITDGAVKAKVEFKTGLKVASASSSIKISFPEKKEGWKLLIPYKTKNYLAGKGYEVERHEKDLGAIQLVVSGTVRGEIAISLHLASEFHVGNACDSGIGVKGMIDLSSTTQNELREYQRTAARQTGQQANGGTRKITAGSTNEAKAFAGLEVGGSITANLQWKKSNTGKYLDLVKTGSGIRGTAGIGGSATLMLAFRNGKFIFIFGLSGSFGLGVGGKLSAEINLFVIEDFISELLEIMQKRNFSRFEFFDEDENSDGLNAFGALNTYLTVAAAFGLTITQVMLLPISIIKSMEKKATSRENAHLVANFILSENNKTKNSAWIINMPSETLAKLLNVLITYTPIPDIAILDYQKENRDEIARRNQSQRKGIIRILEWLGGKEPDLQQIRRFENSVQRMGLSEPTKLNDAEKWQRYAINVIKLRNFFKAAQNDYYEYPNEKENNKYMNIVDQELEYSFVMLSRLTSINIVMGKSRYNGRGGPSVEKEYVSVNISDVSRFRALGYQNVKWL</sequence>
<protein>
    <submittedName>
        <fullName evidence="2">Uncharacterized protein</fullName>
    </submittedName>
</protein>
<keyword evidence="1" id="KW-0812">Transmembrane</keyword>
<dbReference type="AlphaFoldDB" id="A0AAV2VMQ4"/>
<keyword evidence="1" id="KW-0472">Membrane</keyword>
<organism evidence="2 3">
    <name type="scientific">Vibrio nigripulchritudo SOn1</name>
    <dbReference type="NCBI Taxonomy" id="1238450"/>
    <lineage>
        <taxon>Bacteria</taxon>
        <taxon>Pseudomonadati</taxon>
        <taxon>Pseudomonadota</taxon>
        <taxon>Gammaproteobacteria</taxon>
        <taxon>Vibrionales</taxon>
        <taxon>Vibrionaceae</taxon>
        <taxon>Vibrio</taxon>
    </lineage>
</organism>